<dbReference type="AlphaFoldDB" id="A0A1I4XSI7"/>
<dbReference type="PANTHER" id="PTHR30115">
    <property type="entry name" value="NITROGEN REGULATORY PROTEIN P-II"/>
    <property type="match status" value="1"/>
</dbReference>
<dbReference type="PROSITE" id="PS51343">
    <property type="entry name" value="PII_GLNB_DOM"/>
    <property type="match status" value="1"/>
</dbReference>
<dbReference type="RefSeq" id="WP_074793840.1">
    <property type="nucleotide sequence ID" value="NZ_FOVJ01000001.1"/>
</dbReference>
<reference evidence="2" key="1">
    <citation type="submission" date="2016-10" db="EMBL/GenBank/DDBJ databases">
        <authorList>
            <person name="Varghese N."/>
        </authorList>
    </citation>
    <scope>NUCLEOTIDE SEQUENCE [LARGE SCALE GENOMIC DNA]</scope>
    <source>
        <strain evidence="2">Nsp8</strain>
    </source>
</reference>
<dbReference type="GO" id="GO:0005829">
    <property type="term" value="C:cytosol"/>
    <property type="evidence" value="ECO:0007669"/>
    <property type="project" value="TreeGrafter"/>
</dbReference>
<sequence>MREIRAVFRPDRLHVLRRALRKIPGFPGLTVIEVKGFTAPALINNPTLQEELTDFAGKVMIYTIAADDMVDSIVDVILRECQTGLIGDGIVWSVPVETARRIRDGSPL</sequence>
<dbReference type="SUPFAM" id="SSF54913">
    <property type="entry name" value="GlnB-like"/>
    <property type="match status" value="1"/>
</dbReference>
<accession>A0A1I4XSI7</accession>
<dbReference type="InterPro" id="IPR015867">
    <property type="entry name" value="N-reg_PII/ATP_PRibTrfase_C"/>
</dbReference>
<name>A0A1I4XSI7_9PROT</name>
<evidence type="ECO:0000313" key="2">
    <source>
        <dbReference type="Proteomes" id="UP000183107"/>
    </source>
</evidence>
<dbReference type="OrthoDB" id="6386089at2"/>
<dbReference type="PANTHER" id="PTHR30115:SF11">
    <property type="entry name" value="NITROGEN REGULATORY PROTEIN P-II HOMOLOG"/>
    <property type="match status" value="1"/>
</dbReference>
<dbReference type="Proteomes" id="UP000183107">
    <property type="component" value="Unassembled WGS sequence"/>
</dbReference>
<protein>
    <submittedName>
        <fullName evidence="1">Nitrogen regulatory protein P-II 1</fullName>
    </submittedName>
</protein>
<keyword evidence="2" id="KW-1185">Reference proteome</keyword>
<organism evidence="1 2">
    <name type="scientific">Nitrosospira briensis</name>
    <dbReference type="NCBI Taxonomy" id="35799"/>
    <lineage>
        <taxon>Bacteria</taxon>
        <taxon>Pseudomonadati</taxon>
        <taxon>Pseudomonadota</taxon>
        <taxon>Betaproteobacteria</taxon>
        <taxon>Nitrosomonadales</taxon>
        <taxon>Nitrosomonadaceae</taxon>
        <taxon>Nitrosospira</taxon>
    </lineage>
</organism>
<dbReference type="InterPro" id="IPR002187">
    <property type="entry name" value="N-reg_PII"/>
</dbReference>
<dbReference type="GO" id="GO:0005524">
    <property type="term" value="F:ATP binding"/>
    <property type="evidence" value="ECO:0007669"/>
    <property type="project" value="TreeGrafter"/>
</dbReference>
<evidence type="ECO:0000313" key="1">
    <source>
        <dbReference type="EMBL" id="SFN28815.1"/>
    </source>
</evidence>
<proteinExistence type="predicted"/>
<gene>
    <name evidence="1" type="ORF">SAMN05216386_0287</name>
</gene>
<dbReference type="GO" id="GO:0030234">
    <property type="term" value="F:enzyme regulator activity"/>
    <property type="evidence" value="ECO:0007669"/>
    <property type="project" value="InterPro"/>
</dbReference>
<dbReference type="Pfam" id="PF00543">
    <property type="entry name" value="P-II"/>
    <property type="match status" value="1"/>
</dbReference>
<dbReference type="PRINTS" id="PR00340">
    <property type="entry name" value="PIIGLNB"/>
</dbReference>
<dbReference type="InterPro" id="IPR011322">
    <property type="entry name" value="N-reg_PII-like_a/b"/>
</dbReference>
<dbReference type="SMART" id="SM00938">
    <property type="entry name" value="P-II"/>
    <property type="match status" value="1"/>
</dbReference>
<dbReference type="Gene3D" id="3.30.70.120">
    <property type="match status" value="1"/>
</dbReference>
<dbReference type="GO" id="GO:0006808">
    <property type="term" value="P:regulation of nitrogen utilization"/>
    <property type="evidence" value="ECO:0007669"/>
    <property type="project" value="InterPro"/>
</dbReference>
<dbReference type="EMBL" id="FOVJ01000001">
    <property type="protein sequence ID" value="SFN28815.1"/>
    <property type="molecule type" value="Genomic_DNA"/>
</dbReference>